<feature type="signal peptide" evidence="2">
    <location>
        <begin position="1"/>
        <end position="19"/>
    </location>
</feature>
<sequence length="919" mass="102771">MLKKLLFVLALCFTSVLFAQKFTLEGIVKDEYATVLEGATVYLQSIKDSVPMAYGITNKNGEFSINVNAEDDKKAIFNIAYLGYQPYMKDIDVPEVNKLNLGVVTLKDQVEELNVVSIVGKAPPVVIKKDTIEYNADSFKTLPNDKAEDLLKKLPGVDIDIDGNITVNGVEVEAVNVDGMRFFGEKRGDIALKNIPSQAISKVQVTDYKTDMQKFTGEESTSGTKEINLKIKKGQNRATFGDIKGGYGTDDKYQANANLFQMIDGKQIGIIAGTNNINMSRGFNALPDTDTSNGYIESDFVGANFSKGRWDETRINANYRYSAQSSDTERKSTRETFLPDLNYLTESTNSGFSDSDSHNGSSDLKFIVEPKNKASNNKVQISNETSFNTANTDSGSTSQSTSEYTNGDLVSDYTSTNASSSSNYDISNKFRVTPVRGGGGNYFNIGLNTDFSKSSSDSKKYSENILYNRGETVIQDQISNNDSNSSNIGIDAEWSAELFEDFRIIPSYNASVNSQSSERYIYDFDEDSQTYDSFNDLLSSDSKYIATTIRPALKLRYNLNDFRFEVEAGHTTTYRSYRDQIVEARNFKADFQYLTYSGRIRYRDQNGYKNISLDYNQNVNLPSMSQLQPVEDVSNITHIRVGNPLLEPQIDHRLRFRYQNNLAFHNINISGNANAGITQDKIINSTTTDSDLNKLTTYTNINGDYSVDGNASISKSIYSKKTNININGAFAASFNNSLSMQNGVKFTGQTTRLSPSVSFRYAYDNKIDLSARYSYSAFKNVYDTDAFNDNDYFVQNVNFDSSIFIIKNLFVSNKVSYRYNSRVGDAFDGDAVFWNAGIGMELWNNKATVTLVGYDVLGKNNGYRRNVTETYIEDVENKILEQYFMLNFTYKFGSFAGQPMNVVEGSPQGRGGGRGGYRR</sequence>
<dbReference type="SUPFAM" id="SSF49464">
    <property type="entry name" value="Carboxypeptidase regulatory domain-like"/>
    <property type="match status" value="1"/>
</dbReference>
<feature type="chain" id="PRO_5046190883" evidence="2">
    <location>
        <begin position="20"/>
        <end position="919"/>
    </location>
</feature>
<evidence type="ECO:0000256" key="2">
    <source>
        <dbReference type="SAM" id="SignalP"/>
    </source>
</evidence>
<accession>A0ABS9RE20</accession>
<feature type="compositionally biased region" description="Polar residues" evidence="1">
    <location>
        <begin position="375"/>
        <end position="405"/>
    </location>
</feature>
<dbReference type="Pfam" id="PF14905">
    <property type="entry name" value="OMP_b-brl_3"/>
    <property type="match status" value="1"/>
</dbReference>
<dbReference type="SUPFAM" id="SSF56935">
    <property type="entry name" value="Porins"/>
    <property type="match status" value="1"/>
</dbReference>
<dbReference type="Proteomes" id="UP001156141">
    <property type="component" value="Unassembled WGS sequence"/>
</dbReference>
<protein>
    <submittedName>
        <fullName evidence="4">TonB-dependent receptor family protein</fullName>
    </submittedName>
</protein>
<keyword evidence="4" id="KW-0675">Receptor</keyword>
<evidence type="ECO:0000313" key="4">
    <source>
        <dbReference type="EMBL" id="MCH4551180.1"/>
    </source>
</evidence>
<feature type="region of interest" description="Disordered" evidence="1">
    <location>
        <begin position="375"/>
        <end position="408"/>
    </location>
</feature>
<reference evidence="4" key="1">
    <citation type="submission" date="2022-02" db="EMBL/GenBank/DDBJ databases">
        <title>Aestuariibaculum sp., a marine bacterium isolated from sediment in Guangxi.</title>
        <authorList>
            <person name="Ying J."/>
        </authorList>
    </citation>
    <scope>NUCLEOTIDE SEQUENCE</scope>
    <source>
        <strain evidence="4">L182</strain>
    </source>
</reference>
<evidence type="ECO:0000256" key="1">
    <source>
        <dbReference type="SAM" id="MobiDB-lite"/>
    </source>
</evidence>
<evidence type="ECO:0000313" key="5">
    <source>
        <dbReference type="Proteomes" id="UP001156141"/>
    </source>
</evidence>
<dbReference type="EMBL" id="JAKVQD010000001">
    <property type="protein sequence ID" value="MCH4551180.1"/>
    <property type="molecule type" value="Genomic_DNA"/>
</dbReference>
<organism evidence="4 5">
    <name type="scientific">Aestuariibaculum lutulentum</name>
    <dbReference type="NCBI Taxonomy" id="2920935"/>
    <lineage>
        <taxon>Bacteria</taxon>
        <taxon>Pseudomonadati</taxon>
        <taxon>Bacteroidota</taxon>
        <taxon>Flavobacteriia</taxon>
        <taxon>Flavobacteriales</taxon>
        <taxon>Flavobacteriaceae</taxon>
    </lineage>
</organism>
<feature type="domain" description="Outer membrane protein beta-barrel" evidence="3">
    <location>
        <begin position="446"/>
        <end position="776"/>
    </location>
</feature>
<dbReference type="RefSeq" id="WP_240571403.1">
    <property type="nucleotide sequence ID" value="NZ_CP136709.1"/>
</dbReference>
<comment type="caution">
    <text evidence="4">The sequence shown here is derived from an EMBL/GenBank/DDBJ whole genome shotgun (WGS) entry which is preliminary data.</text>
</comment>
<dbReference type="InterPro" id="IPR008969">
    <property type="entry name" value="CarboxyPept-like_regulatory"/>
</dbReference>
<name>A0ABS9RE20_9FLAO</name>
<dbReference type="InterPro" id="IPR041700">
    <property type="entry name" value="OMP_b-brl_3"/>
</dbReference>
<gene>
    <name evidence="4" type="ORF">MKW35_00970</name>
</gene>
<evidence type="ECO:0000259" key="3">
    <source>
        <dbReference type="Pfam" id="PF14905"/>
    </source>
</evidence>
<keyword evidence="2" id="KW-0732">Signal</keyword>
<keyword evidence="5" id="KW-1185">Reference proteome</keyword>
<proteinExistence type="predicted"/>